<dbReference type="InterPro" id="IPR007208">
    <property type="entry name" value="MrpF/PhaF-like"/>
</dbReference>
<dbReference type="AlphaFoldDB" id="W9VCG8"/>
<evidence type="ECO:0000256" key="5">
    <source>
        <dbReference type="ARBA" id="ARBA00022692"/>
    </source>
</evidence>
<dbReference type="STRING" id="1249627.D779_3487"/>
<evidence type="ECO:0000256" key="6">
    <source>
        <dbReference type="ARBA" id="ARBA00022989"/>
    </source>
</evidence>
<gene>
    <name evidence="9" type="ORF">D779_3487</name>
</gene>
<evidence type="ECO:0000256" key="4">
    <source>
        <dbReference type="ARBA" id="ARBA00022475"/>
    </source>
</evidence>
<evidence type="ECO:0000256" key="1">
    <source>
        <dbReference type="ARBA" id="ARBA00004651"/>
    </source>
</evidence>
<evidence type="ECO:0000313" key="10">
    <source>
        <dbReference type="Proteomes" id="UP000019460"/>
    </source>
</evidence>
<sequence>MAEFLLAAALLLLISMATGLARLILGPTPGNRVMGVQLLGTTGIAILLLLAQVLAAPALTDVALIFALLAAVSGIAFTRRRIHGDAPE</sequence>
<organism evidence="9 10">
    <name type="scientific">Imhoffiella purpurea</name>
    <dbReference type="NCBI Taxonomy" id="1249627"/>
    <lineage>
        <taxon>Bacteria</taxon>
        <taxon>Pseudomonadati</taxon>
        <taxon>Pseudomonadota</taxon>
        <taxon>Gammaproteobacteria</taxon>
        <taxon>Chromatiales</taxon>
        <taxon>Chromatiaceae</taxon>
        <taxon>Imhoffiella</taxon>
    </lineage>
</organism>
<dbReference type="GO" id="GO:0015385">
    <property type="term" value="F:sodium:proton antiporter activity"/>
    <property type="evidence" value="ECO:0007669"/>
    <property type="project" value="TreeGrafter"/>
</dbReference>
<accession>W9VCG8</accession>
<evidence type="ECO:0000256" key="7">
    <source>
        <dbReference type="ARBA" id="ARBA00023136"/>
    </source>
</evidence>
<dbReference type="GO" id="GO:0005886">
    <property type="term" value="C:plasma membrane"/>
    <property type="evidence" value="ECO:0007669"/>
    <property type="project" value="UniProtKB-SubCell"/>
</dbReference>
<keyword evidence="10" id="KW-1185">Reference proteome</keyword>
<protein>
    <recommendedName>
        <fullName evidence="11">Multiple resistance and pH regulation protein F</fullName>
    </recommendedName>
</protein>
<evidence type="ECO:0008006" key="11">
    <source>
        <dbReference type="Google" id="ProtNLM"/>
    </source>
</evidence>
<keyword evidence="6 8" id="KW-1133">Transmembrane helix</keyword>
<dbReference type="eggNOG" id="COG2212">
    <property type="taxonomic scope" value="Bacteria"/>
</dbReference>
<keyword evidence="7 8" id="KW-0472">Membrane</keyword>
<evidence type="ECO:0000256" key="3">
    <source>
        <dbReference type="ARBA" id="ARBA00022448"/>
    </source>
</evidence>
<comment type="subcellular location">
    <subcellularLocation>
        <location evidence="1">Cell membrane</location>
        <topology evidence="1">Multi-pass membrane protein</topology>
    </subcellularLocation>
</comment>
<name>W9VCG8_9GAMM</name>
<dbReference type="RefSeq" id="WP_043756474.1">
    <property type="nucleotide sequence ID" value="NZ_AONC01000061.1"/>
</dbReference>
<evidence type="ECO:0000256" key="2">
    <source>
        <dbReference type="ARBA" id="ARBA00009212"/>
    </source>
</evidence>
<keyword evidence="5 8" id="KW-0812">Transmembrane</keyword>
<reference evidence="9 10" key="1">
    <citation type="submission" date="2012-11" db="EMBL/GenBank/DDBJ databases">
        <title>Genome assembly of Thiorhodococcus sp. AK35.</title>
        <authorList>
            <person name="Nupur N."/>
            <person name="Khatri I."/>
            <person name="Subramanian S."/>
            <person name="Pinnaka A."/>
        </authorList>
    </citation>
    <scope>NUCLEOTIDE SEQUENCE [LARGE SCALE GENOMIC DNA]</scope>
    <source>
        <strain evidence="9 10">AK35</strain>
    </source>
</reference>
<comment type="caution">
    <text evidence="9">The sequence shown here is derived from an EMBL/GenBank/DDBJ whole genome shotgun (WGS) entry which is preliminary data.</text>
</comment>
<dbReference type="EMBL" id="AONC01000061">
    <property type="protein sequence ID" value="EXJ13732.1"/>
    <property type="molecule type" value="Genomic_DNA"/>
</dbReference>
<dbReference type="Proteomes" id="UP000019460">
    <property type="component" value="Unassembled WGS sequence"/>
</dbReference>
<dbReference type="PANTHER" id="PTHR34702:SF1">
    <property type="entry name" value="NA(+)_H(+) ANTIPORTER SUBUNIT F"/>
    <property type="match status" value="1"/>
</dbReference>
<dbReference type="PANTHER" id="PTHR34702">
    <property type="entry name" value="NA(+)/H(+) ANTIPORTER SUBUNIT F1"/>
    <property type="match status" value="1"/>
</dbReference>
<feature type="transmembrane region" description="Helical" evidence="8">
    <location>
        <begin position="45"/>
        <end position="72"/>
    </location>
</feature>
<dbReference type="Pfam" id="PF04066">
    <property type="entry name" value="MrpF_PhaF"/>
    <property type="match status" value="1"/>
</dbReference>
<evidence type="ECO:0000256" key="8">
    <source>
        <dbReference type="SAM" id="Phobius"/>
    </source>
</evidence>
<keyword evidence="3" id="KW-0813">Transport</keyword>
<comment type="similarity">
    <text evidence="2">Belongs to the CPA3 antiporters (TC 2.A.63) subunit F family.</text>
</comment>
<keyword evidence="4" id="KW-1003">Cell membrane</keyword>
<evidence type="ECO:0000313" key="9">
    <source>
        <dbReference type="EMBL" id="EXJ13732.1"/>
    </source>
</evidence>
<proteinExistence type="inferred from homology"/>